<dbReference type="SUPFAM" id="SSF50494">
    <property type="entry name" value="Trypsin-like serine proteases"/>
    <property type="match status" value="1"/>
</dbReference>
<comment type="caution">
    <text evidence="4">The sequence shown here is derived from an EMBL/GenBank/DDBJ whole genome shotgun (WGS) entry which is preliminary data.</text>
</comment>
<dbReference type="InterPro" id="IPR043504">
    <property type="entry name" value="Peptidase_S1_PA_chymotrypsin"/>
</dbReference>
<accession>A0A922MH42</accession>
<dbReference type="GO" id="GO:0006508">
    <property type="term" value="P:proteolysis"/>
    <property type="evidence" value="ECO:0007669"/>
    <property type="project" value="InterPro"/>
</dbReference>
<protein>
    <recommendedName>
        <fullName evidence="3">Peptidase S1 domain-containing protein</fullName>
    </recommendedName>
</protein>
<dbReference type="InterPro" id="IPR051487">
    <property type="entry name" value="Ser/Thr_Proteases_Immune/Dev"/>
</dbReference>
<evidence type="ECO:0000256" key="1">
    <source>
        <dbReference type="ARBA" id="ARBA00023157"/>
    </source>
</evidence>
<evidence type="ECO:0000259" key="3">
    <source>
        <dbReference type="PROSITE" id="PS50240"/>
    </source>
</evidence>
<dbReference type="PANTHER" id="PTHR24256">
    <property type="entry name" value="TRYPTASE-RELATED"/>
    <property type="match status" value="1"/>
</dbReference>
<dbReference type="PROSITE" id="PS50240">
    <property type="entry name" value="TRYPSIN_DOM"/>
    <property type="match status" value="1"/>
</dbReference>
<dbReference type="GO" id="GO:0004252">
    <property type="term" value="F:serine-type endopeptidase activity"/>
    <property type="evidence" value="ECO:0007669"/>
    <property type="project" value="InterPro"/>
</dbReference>
<dbReference type="Gene3D" id="2.40.10.10">
    <property type="entry name" value="Trypsin-like serine proteases"/>
    <property type="match status" value="2"/>
</dbReference>
<dbReference type="AlphaFoldDB" id="A0A922MH42"/>
<organism evidence="4 5">
    <name type="scientific">Spodoptera exigua</name>
    <name type="common">Beet armyworm</name>
    <name type="synonym">Noctua fulgens</name>
    <dbReference type="NCBI Taxonomy" id="7107"/>
    <lineage>
        <taxon>Eukaryota</taxon>
        <taxon>Metazoa</taxon>
        <taxon>Ecdysozoa</taxon>
        <taxon>Arthropoda</taxon>
        <taxon>Hexapoda</taxon>
        <taxon>Insecta</taxon>
        <taxon>Pterygota</taxon>
        <taxon>Neoptera</taxon>
        <taxon>Endopterygota</taxon>
        <taxon>Lepidoptera</taxon>
        <taxon>Glossata</taxon>
        <taxon>Ditrysia</taxon>
        <taxon>Noctuoidea</taxon>
        <taxon>Noctuidae</taxon>
        <taxon>Amphipyrinae</taxon>
        <taxon>Spodoptera</taxon>
    </lineage>
</organism>
<dbReference type="InterPro" id="IPR009003">
    <property type="entry name" value="Peptidase_S1_PA"/>
</dbReference>
<evidence type="ECO:0000313" key="4">
    <source>
        <dbReference type="EMBL" id="KAH9636614.1"/>
    </source>
</evidence>
<sequence length="108" mass="11558">MSDGKKFCAPNIRNVSIDTVIAHPGYSPQNLVDDIALIRLAEPADFSLDSMKPLCLPVSPELQRESLVGLNAVVAGWGVTEDGLESSVLLSVDLPVISNSDCMAAYRE</sequence>
<dbReference type="InterPro" id="IPR001254">
    <property type="entry name" value="Trypsin_dom"/>
</dbReference>
<dbReference type="Pfam" id="PF00089">
    <property type="entry name" value="Trypsin"/>
    <property type="match status" value="1"/>
</dbReference>
<gene>
    <name evidence="4" type="ORF">HF086_003432</name>
</gene>
<evidence type="ECO:0000313" key="5">
    <source>
        <dbReference type="Proteomes" id="UP000814243"/>
    </source>
</evidence>
<name>A0A922MH42_SPOEX</name>
<dbReference type="EMBL" id="JACEFF010000488">
    <property type="protein sequence ID" value="KAH9636614.1"/>
    <property type="molecule type" value="Genomic_DNA"/>
</dbReference>
<evidence type="ECO:0000256" key="2">
    <source>
        <dbReference type="ARBA" id="ARBA00024195"/>
    </source>
</evidence>
<reference evidence="4" key="1">
    <citation type="journal article" date="2021" name="G3 (Bethesda)">
        <title>Genome and transcriptome analysis of the beet armyworm Spodoptera exigua reveals targets for pest control. .</title>
        <authorList>
            <person name="Simon S."/>
            <person name="Breeschoten T."/>
            <person name="Jansen H.J."/>
            <person name="Dirks R.P."/>
            <person name="Schranz M.E."/>
            <person name="Ros V.I.D."/>
        </authorList>
    </citation>
    <scope>NUCLEOTIDE SEQUENCE</scope>
    <source>
        <strain evidence="4">TB_SE_WUR_2020</strain>
    </source>
</reference>
<feature type="domain" description="Peptidase S1" evidence="3">
    <location>
        <begin position="1"/>
        <end position="108"/>
    </location>
</feature>
<dbReference type="Proteomes" id="UP000814243">
    <property type="component" value="Unassembled WGS sequence"/>
</dbReference>
<proteinExistence type="inferred from homology"/>
<comment type="similarity">
    <text evidence="2">Belongs to the peptidase S1 family. CLIP subfamily.</text>
</comment>
<keyword evidence="1" id="KW-1015">Disulfide bond</keyword>